<dbReference type="NCBIfam" id="NF007233">
    <property type="entry name" value="PRK09653.1"/>
    <property type="match status" value="1"/>
</dbReference>
<dbReference type="PIRSF" id="PIRSF000428">
    <property type="entry name" value="P_Ac_trans"/>
    <property type="match status" value="1"/>
</dbReference>
<evidence type="ECO:0000256" key="1">
    <source>
        <dbReference type="ARBA" id="ARBA00000705"/>
    </source>
</evidence>
<feature type="domain" description="Phosphate acetyl/butaryl transferase" evidence="9">
    <location>
        <begin position="3"/>
        <end position="316"/>
    </location>
</feature>
<dbReference type="InterPro" id="IPR002505">
    <property type="entry name" value="PTA_PTB"/>
</dbReference>
<comment type="caution">
    <text evidence="10">The sequence shown here is derived from an EMBL/GenBank/DDBJ whole genome shotgun (WGS) entry which is preliminary data.</text>
</comment>
<dbReference type="Gene3D" id="3.40.50.10950">
    <property type="match status" value="1"/>
</dbReference>
<keyword evidence="6 10" id="KW-0808">Transferase</keyword>
<dbReference type="AlphaFoldDB" id="A0A9D1I1J8"/>
<comment type="pathway">
    <text evidence="2">Metabolic intermediate biosynthesis; acetyl-CoA biosynthesis; acetyl-CoA from acetate: step 2/2.</text>
</comment>
<dbReference type="Pfam" id="PF01515">
    <property type="entry name" value="PTA_PTB"/>
    <property type="match status" value="1"/>
</dbReference>
<dbReference type="EC" id="2.3.1.8" evidence="4"/>
<evidence type="ECO:0000313" key="11">
    <source>
        <dbReference type="Proteomes" id="UP000824090"/>
    </source>
</evidence>
<dbReference type="InterPro" id="IPR042113">
    <property type="entry name" value="P_AcTrfase_dom1"/>
</dbReference>
<evidence type="ECO:0000259" key="9">
    <source>
        <dbReference type="Pfam" id="PF01515"/>
    </source>
</evidence>
<dbReference type="InterPro" id="IPR050500">
    <property type="entry name" value="Phos_Acetyltrans/Butyryltrans"/>
</dbReference>
<dbReference type="Gene3D" id="3.40.50.10750">
    <property type="entry name" value="Isocitrate/Isopropylmalate dehydrogenase-like"/>
    <property type="match status" value="1"/>
</dbReference>
<proteinExistence type="inferred from homology"/>
<dbReference type="InterPro" id="IPR012147">
    <property type="entry name" value="P_Ac_Bu_trans"/>
</dbReference>
<dbReference type="GO" id="GO:0008959">
    <property type="term" value="F:phosphate acetyltransferase activity"/>
    <property type="evidence" value="ECO:0007669"/>
    <property type="project" value="UniProtKB-EC"/>
</dbReference>
<name>A0A9D1I1J8_9FIRM</name>
<dbReference type="PANTHER" id="PTHR43356:SF3">
    <property type="entry name" value="PHOSPHATE ACETYLTRANSFERASE"/>
    <property type="match status" value="1"/>
</dbReference>
<evidence type="ECO:0000256" key="6">
    <source>
        <dbReference type="ARBA" id="ARBA00022679"/>
    </source>
</evidence>
<evidence type="ECO:0000256" key="5">
    <source>
        <dbReference type="ARBA" id="ARBA00021528"/>
    </source>
</evidence>
<keyword evidence="7 10" id="KW-0012">Acyltransferase</keyword>
<evidence type="ECO:0000256" key="2">
    <source>
        <dbReference type="ARBA" id="ARBA00004989"/>
    </source>
</evidence>
<evidence type="ECO:0000313" key="10">
    <source>
        <dbReference type="EMBL" id="HIU25215.1"/>
    </source>
</evidence>
<dbReference type="EMBL" id="DVMP01000041">
    <property type="protein sequence ID" value="HIU25215.1"/>
    <property type="molecule type" value="Genomic_DNA"/>
</dbReference>
<dbReference type="SUPFAM" id="SSF53659">
    <property type="entry name" value="Isocitrate/Isopropylmalate dehydrogenase-like"/>
    <property type="match status" value="1"/>
</dbReference>
<evidence type="ECO:0000256" key="4">
    <source>
        <dbReference type="ARBA" id="ARBA00012707"/>
    </source>
</evidence>
<protein>
    <recommendedName>
        <fullName evidence="5">Phosphate acetyltransferase</fullName>
        <ecNumber evidence="4">2.3.1.8</ecNumber>
    </recommendedName>
    <alternativeName>
        <fullName evidence="8">Phosphotransacetylase</fullName>
    </alternativeName>
</protein>
<evidence type="ECO:0000256" key="7">
    <source>
        <dbReference type="ARBA" id="ARBA00023315"/>
    </source>
</evidence>
<dbReference type="NCBIfam" id="TIGR00651">
    <property type="entry name" value="pta"/>
    <property type="match status" value="1"/>
</dbReference>
<gene>
    <name evidence="10" type="primary">pta</name>
    <name evidence="10" type="ORF">IAC50_01790</name>
</gene>
<comment type="similarity">
    <text evidence="3">Belongs to the phosphate acetyltransferase and butyryltransferase family.</text>
</comment>
<evidence type="ECO:0000256" key="3">
    <source>
        <dbReference type="ARBA" id="ARBA00005656"/>
    </source>
</evidence>
<comment type="catalytic activity">
    <reaction evidence="1">
        <text>acetyl-CoA + phosphate = acetyl phosphate + CoA</text>
        <dbReference type="Rhea" id="RHEA:19521"/>
        <dbReference type="ChEBI" id="CHEBI:22191"/>
        <dbReference type="ChEBI" id="CHEBI:43474"/>
        <dbReference type="ChEBI" id="CHEBI:57287"/>
        <dbReference type="ChEBI" id="CHEBI:57288"/>
        <dbReference type="EC" id="2.3.1.8"/>
    </reaction>
</comment>
<reference evidence="10" key="2">
    <citation type="journal article" date="2021" name="PeerJ">
        <title>Extensive microbial diversity within the chicken gut microbiome revealed by metagenomics and culture.</title>
        <authorList>
            <person name="Gilroy R."/>
            <person name="Ravi A."/>
            <person name="Getino M."/>
            <person name="Pursley I."/>
            <person name="Horton D.L."/>
            <person name="Alikhan N.F."/>
            <person name="Baker D."/>
            <person name="Gharbi K."/>
            <person name="Hall N."/>
            <person name="Watson M."/>
            <person name="Adriaenssens E.M."/>
            <person name="Foster-Nyarko E."/>
            <person name="Jarju S."/>
            <person name="Secka A."/>
            <person name="Antonio M."/>
            <person name="Oren A."/>
            <person name="Chaudhuri R.R."/>
            <person name="La Ragione R."/>
            <person name="Hildebrand F."/>
            <person name="Pallen M.J."/>
        </authorList>
    </citation>
    <scope>NUCLEOTIDE SEQUENCE</scope>
    <source>
        <strain evidence="10">ChiHcec3-6078</strain>
    </source>
</reference>
<sequence length="319" mass="33782">MFNKLTEQLKANTRTIVFTEGTDGRILDAASKLAADNILKVILLGEESAVKKAAQEAGLSIDGCEIIDPERYDEMDAMVDEMVALRKGKMTAEEVREALKKSNYFGTMLVKMGKADCLLGGATYSTADTVRPALQLIKTKPGNKIVSSCFIMVRGDEKLAMGDCAININPNEDELAEIAVETAKTAKVFGIDPKVAMLSYSTYGSGKGDMVTLVANATKKVKEAAPDLAVDGELQFDAAVAPEVAKVKCSGSPVAGQANTFIFPDINAGNIGYKIAARLGGFEAIGPILQGLNAPINDLSRGCNAQEVYKMALVTAALS</sequence>
<reference evidence="10" key="1">
    <citation type="submission" date="2020-10" db="EMBL/GenBank/DDBJ databases">
        <authorList>
            <person name="Gilroy R."/>
        </authorList>
    </citation>
    <scope>NUCLEOTIDE SEQUENCE</scope>
    <source>
        <strain evidence="10">ChiHcec3-6078</strain>
    </source>
</reference>
<dbReference type="Proteomes" id="UP000824090">
    <property type="component" value="Unassembled WGS sequence"/>
</dbReference>
<dbReference type="PANTHER" id="PTHR43356">
    <property type="entry name" value="PHOSPHATE ACETYLTRANSFERASE"/>
    <property type="match status" value="1"/>
</dbReference>
<accession>A0A9D1I1J8</accession>
<organism evidence="10 11">
    <name type="scientific">Candidatus Allocopromorpha excrementigallinarum</name>
    <dbReference type="NCBI Taxonomy" id="2840742"/>
    <lineage>
        <taxon>Bacteria</taxon>
        <taxon>Bacillati</taxon>
        <taxon>Bacillota</taxon>
        <taxon>Clostridia</taxon>
        <taxon>Eubacteriales</taxon>
        <taxon>Eubacteriaceae</taxon>
        <taxon>Eubacteriaceae incertae sedis</taxon>
        <taxon>Candidatus Allocopromorpha</taxon>
    </lineage>
</organism>
<dbReference type="InterPro" id="IPR004614">
    <property type="entry name" value="P_AcTrfase"/>
</dbReference>
<dbReference type="InterPro" id="IPR042112">
    <property type="entry name" value="P_AcTrfase_dom2"/>
</dbReference>
<evidence type="ECO:0000256" key="8">
    <source>
        <dbReference type="ARBA" id="ARBA00031108"/>
    </source>
</evidence>